<dbReference type="InterPro" id="IPR041373">
    <property type="entry name" value="RT_RNaseH"/>
</dbReference>
<keyword evidence="3" id="KW-0540">Nuclease</keyword>
<evidence type="ECO:0000259" key="7">
    <source>
        <dbReference type="Pfam" id="PF17917"/>
    </source>
</evidence>
<dbReference type="Gene3D" id="3.30.70.270">
    <property type="match status" value="1"/>
</dbReference>
<dbReference type="PANTHER" id="PTHR37984">
    <property type="entry name" value="PROTEIN CBG26694"/>
    <property type="match status" value="1"/>
</dbReference>
<gene>
    <name evidence="8" type="ORF">PR048_001035</name>
</gene>
<comment type="caution">
    <text evidence="8">The sequence shown here is derived from an EMBL/GenBank/DDBJ whole genome shotgun (WGS) entry which is preliminary data.</text>
</comment>
<name>A0ABQ9IG77_9NEOP</name>
<keyword evidence="4" id="KW-0255">Endonuclease</keyword>
<evidence type="ECO:0000313" key="9">
    <source>
        <dbReference type="Proteomes" id="UP001159363"/>
    </source>
</evidence>
<evidence type="ECO:0000256" key="3">
    <source>
        <dbReference type="ARBA" id="ARBA00022722"/>
    </source>
</evidence>
<keyword evidence="6" id="KW-0695">RNA-directed DNA polymerase</keyword>
<keyword evidence="1" id="KW-0808">Transferase</keyword>
<dbReference type="InterPro" id="IPR043128">
    <property type="entry name" value="Rev_trsase/Diguanyl_cyclase"/>
</dbReference>
<feature type="domain" description="Reverse transcriptase RNase H-like" evidence="7">
    <location>
        <begin position="579"/>
        <end position="653"/>
    </location>
</feature>
<dbReference type="Proteomes" id="UP001159363">
    <property type="component" value="Chromosome 1"/>
</dbReference>
<protein>
    <recommendedName>
        <fullName evidence="7">Reverse transcriptase RNase H-like domain-containing protein</fullName>
    </recommendedName>
</protein>
<evidence type="ECO:0000256" key="6">
    <source>
        <dbReference type="ARBA" id="ARBA00022918"/>
    </source>
</evidence>
<evidence type="ECO:0000256" key="2">
    <source>
        <dbReference type="ARBA" id="ARBA00022695"/>
    </source>
</evidence>
<accession>A0ABQ9IG77</accession>
<organism evidence="8 9">
    <name type="scientific">Dryococelus australis</name>
    <dbReference type="NCBI Taxonomy" id="614101"/>
    <lineage>
        <taxon>Eukaryota</taxon>
        <taxon>Metazoa</taxon>
        <taxon>Ecdysozoa</taxon>
        <taxon>Arthropoda</taxon>
        <taxon>Hexapoda</taxon>
        <taxon>Insecta</taxon>
        <taxon>Pterygota</taxon>
        <taxon>Neoptera</taxon>
        <taxon>Polyneoptera</taxon>
        <taxon>Phasmatodea</taxon>
        <taxon>Verophasmatodea</taxon>
        <taxon>Anareolatae</taxon>
        <taxon>Phasmatidae</taxon>
        <taxon>Eurycanthinae</taxon>
        <taxon>Dryococelus</taxon>
    </lineage>
</organism>
<evidence type="ECO:0000256" key="4">
    <source>
        <dbReference type="ARBA" id="ARBA00022759"/>
    </source>
</evidence>
<evidence type="ECO:0000313" key="8">
    <source>
        <dbReference type="EMBL" id="KAJ8895699.1"/>
    </source>
</evidence>
<dbReference type="Gene3D" id="3.10.10.10">
    <property type="entry name" value="HIV Type 1 Reverse Transcriptase, subunit A, domain 1"/>
    <property type="match status" value="1"/>
</dbReference>
<evidence type="ECO:0000256" key="5">
    <source>
        <dbReference type="ARBA" id="ARBA00022801"/>
    </source>
</evidence>
<dbReference type="InterPro" id="IPR050951">
    <property type="entry name" value="Retrovirus_Pol_polyprotein"/>
</dbReference>
<dbReference type="EMBL" id="JARBHB010000001">
    <property type="protein sequence ID" value="KAJ8895699.1"/>
    <property type="molecule type" value="Genomic_DNA"/>
</dbReference>
<reference evidence="8 9" key="1">
    <citation type="submission" date="2023-02" db="EMBL/GenBank/DDBJ databases">
        <title>LHISI_Scaffold_Assembly.</title>
        <authorList>
            <person name="Stuart O.P."/>
            <person name="Cleave R."/>
            <person name="Magrath M.J.L."/>
            <person name="Mikheyev A.S."/>
        </authorList>
    </citation>
    <scope>NUCLEOTIDE SEQUENCE [LARGE SCALE GENOMIC DNA]</scope>
    <source>
        <strain evidence="8">Daus_M_001</strain>
        <tissue evidence="8">Leg muscle</tissue>
    </source>
</reference>
<proteinExistence type="predicted"/>
<dbReference type="Pfam" id="PF17917">
    <property type="entry name" value="RT_RNaseH"/>
    <property type="match status" value="1"/>
</dbReference>
<keyword evidence="9" id="KW-1185">Reference proteome</keyword>
<keyword evidence="5" id="KW-0378">Hydrolase</keyword>
<dbReference type="PANTHER" id="PTHR37984:SF5">
    <property type="entry name" value="PROTEIN NYNRIN-LIKE"/>
    <property type="match status" value="1"/>
</dbReference>
<dbReference type="CDD" id="cd09274">
    <property type="entry name" value="RNase_HI_RT_Ty3"/>
    <property type="match status" value="1"/>
</dbReference>
<dbReference type="InterPro" id="IPR043502">
    <property type="entry name" value="DNA/RNA_pol_sf"/>
</dbReference>
<evidence type="ECO:0000256" key="1">
    <source>
        <dbReference type="ARBA" id="ARBA00022679"/>
    </source>
</evidence>
<keyword evidence="2" id="KW-0548">Nucleotidyltransferase</keyword>
<sequence>MDRLLCPEQLNSNPENVNALQEWSHWIKTLQNFIVSVDIKEADRFKVLVNFVSPAVFEHIRDSGTYNEAIAILENIYAKSVSEVFARHKITTRCQEPGESVNRNLESLKLFAKECKFKVVTADINRDEYIQDTVIDGLQSHHIRQRLLENRTLLLEEAFAQARSLELTQHQSQLYLSTYAVNAVVKDVQYEALLGVGFETSGGANNCSHQHQMHPRAVCPVKEAICRGCSKKVHFVKLHQNSKSARDSSSSTQIVLLPCLLAKKKRSWISASFINEDTIRKLKLPPRLLKLSKASIITLCLRGYEYKNITVSILPDVCSDIIVGPDILKRYSNLQVTFGGEEAPRFICGVAAANVEPVQLFNNLSLNCKPISIKSRGYTASDLQSVDSEIQNLLKLGIIEKSVMVVTSENHRHRMAFDYSQTINRYTKLDAFPLPDIEDDIVNKVTSYKIYSHIYSRSASYQPYTAFEASGQLYQFTLVPVGIRNGVPAFQQVMQNIVQDEDLKAVEVYLDDPTVGGLTQEEDTIPDPDRLKPLRNLPVLTHTPSLHRAQGMFLHFAHFIPIFAEKLECLMRTVLSSIDDEATFTIETDASDFKVGAILSRNNHLVAFFSTSLSKSEQNYSSIEKEAYAIMEALRKWRRFLMGRHFRLVTDQHCNFKYDIIYRPGKEEGEADILSRIFSSIKGSISRLFTLHETLSSKGDKNVSLGPEQESTLLTRRHKKNHFLPRLC</sequence>
<dbReference type="SUPFAM" id="SSF56672">
    <property type="entry name" value="DNA/RNA polymerases"/>
    <property type="match status" value="1"/>
</dbReference>